<dbReference type="Proteomes" id="UP000694871">
    <property type="component" value="Unplaced"/>
</dbReference>
<dbReference type="GeneID" id="107116934"/>
<keyword evidence="1" id="KW-1185">Reference proteome</keyword>
<dbReference type="PRINTS" id="PR00081">
    <property type="entry name" value="GDHRDH"/>
</dbReference>
<accession>A0ABM1KL61</accession>
<gene>
    <name evidence="2" type="primary">LOC107116934</name>
</gene>
<dbReference type="InterPro" id="IPR002347">
    <property type="entry name" value="SDR_fam"/>
</dbReference>
<evidence type="ECO:0000313" key="1">
    <source>
        <dbReference type="Proteomes" id="UP000694871"/>
    </source>
</evidence>
<dbReference type="PANTHER" id="PTHR43544">
    <property type="entry name" value="SHORT-CHAIN DEHYDROGENASE/REDUCTASE"/>
    <property type="match status" value="1"/>
</dbReference>
<dbReference type="Gene3D" id="3.40.50.720">
    <property type="entry name" value="NAD(P)-binding Rossmann-like Domain"/>
    <property type="match status" value="1"/>
</dbReference>
<dbReference type="Pfam" id="PF00106">
    <property type="entry name" value="adh_short"/>
    <property type="match status" value="1"/>
</dbReference>
<dbReference type="PANTHER" id="PTHR43544:SF38">
    <property type="entry name" value="C-FACTOR-RELATED"/>
    <property type="match status" value="1"/>
</dbReference>
<dbReference type="SUPFAM" id="SSF51735">
    <property type="entry name" value="NAD(P)-binding Rossmann-fold domains"/>
    <property type="match status" value="1"/>
</dbReference>
<dbReference type="InterPro" id="IPR036291">
    <property type="entry name" value="NAD(P)-bd_dom_sf"/>
</dbReference>
<dbReference type="RefSeq" id="XP_015274448.1">
    <property type="nucleotide sequence ID" value="XM_015418962.1"/>
</dbReference>
<reference evidence="2" key="1">
    <citation type="submission" date="2025-08" db="UniProtKB">
        <authorList>
            <consortium name="RefSeq"/>
        </authorList>
    </citation>
    <scope>IDENTIFICATION</scope>
</reference>
<evidence type="ECO:0000313" key="2">
    <source>
        <dbReference type="RefSeq" id="XP_015274448.1"/>
    </source>
</evidence>
<sequence>MGKWVQENVTNLESISKAAKQVQEHVGESGLTLLVNNAALRLNGDLETETAEQMAATYATNTIGPHQVSQAFLPLLKTAAERSPLQGLSCSKAAVVNISSTGGSIGLMFLWEKMQRVGYRCSKAALNMLTKCQSRVYQDYGILCLCIHPGWVKTGTAEADLTEEENARGIVHVLATLSEKDNGTFVDWEGRPLPW</sequence>
<organism evidence="1 2">
    <name type="scientific">Gekko japonicus</name>
    <name type="common">Schlegel's Japanese gecko</name>
    <dbReference type="NCBI Taxonomy" id="146911"/>
    <lineage>
        <taxon>Eukaryota</taxon>
        <taxon>Metazoa</taxon>
        <taxon>Chordata</taxon>
        <taxon>Craniata</taxon>
        <taxon>Vertebrata</taxon>
        <taxon>Euteleostomi</taxon>
        <taxon>Lepidosauria</taxon>
        <taxon>Squamata</taxon>
        <taxon>Bifurcata</taxon>
        <taxon>Gekkota</taxon>
        <taxon>Gekkonidae</taxon>
        <taxon>Gekkoninae</taxon>
        <taxon>Gekko</taxon>
    </lineage>
</organism>
<protein>
    <submittedName>
        <fullName evidence="2">C-factor-like</fullName>
    </submittedName>
</protein>
<dbReference type="InterPro" id="IPR051468">
    <property type="entry name" value="Fungal_SecMetab_SDRs"/>
</dbReference>
<name>A0ABM1KL61_GEKJA</name>
<proteinExistence type="predicted"/>